<comment type="caution">
    <text evidence="1">The sequence shown here is derived from an EMBL/GenBank/DDBJ whole genome shotgun (WGS) entry which is preliminary data.</text>
</comment>
<dbReference type="EMBL" id="JABWDY010005428">
    <property type="protein sequence ID" value="KAF5204429.1"/>
    <property type="molecule type" value="Genomic_DNA"/>
</dbReference>
<dbReference type="PANTHER" id="PTHR33710:SF71">
    <property type="entry name" value="ENDONUCLEASE_EXONUCLEASE_PHOSPHATASE DOMAIN-CONTAINING PROTEIN"/>
    <property type="match status" value="1"/>
</dbReference>
<sequence>MQWISVFPAITVEFMAPLISDHSPILLSWLTVHRGSIPFKFNNVWTFHPAFLNIVRDSWKSPLSMYGNPMFFFTTETEKAQEYFEILGKSSLFRYKWNGENIEGKAGGSAKYSEFKSTRYFKAHIVDYYEQLLGTSTVDEIDEELVANVQVPLTLNDYDMHE</sequence>
<dbReference type="PANTHER" id="PTHR33710">
    <property type="entry name" value="BNAC02G09200D PROTEIN"/>
    <property type="match status" value="1"/>
</dbReference>
<protein>
    <submittedName>
        <fullName evidence="1">Uncharacterized protein</fullName>
    </submittedName>
</protein>
<accession>A0A7J6X3R8</accession>
<organism evidence="1 2">
    <name type="scientific">Thalictrum thalictroides</name>
    <name type="common">Rue-anemone</name>
    <name type="synonym">Anemone thalictroides</name>
    <dbReference type="NCBI Taxonomy" id="46969"/>
    <lineage>
        <taxon>Eukaryota</taxon>
        <taxon>Viridiplantae</taxon>
        <taxon>Streptophyta</taxon>
        <taxon>Embryophyta</taxon>
        <taxon>Tracheophyta</taxon>
        <taxon>Spermatophyta</taxon>
        <taxon>Magnoliopsida</taxon>
        <taxon>Ranunculales</taxon>
        <taxon>Ranunculaceae</taxon>
        <taxon>Thalictroideae</taxon>
        <taxon>Thalictrum</taxon>
    </lineage>
</organism>
<dbReference type="Proteomes" id="UP000554482">
    <property type="component" value="Unassembled WGS sequence"/>
</dbReference>
<gene>
    <name evidence="1" type="ORF">FRX31_005984</name>
</gene>
<reference evidence="1 2" key="1">
    <citation type="submission" date="2020-06" db="EMBL/GenBank/DDBJ databases">
        <title>Transcriptomic and genomic resources for Thalictrum thalictroides and T. hernandezii: Facilitating candidate gene discovery in an emerging model plant lineage.</title>
        <authorList>
            <person name="Arias T."/>
            <person name="Riano-Pachon D.M."/>
            <person name="Di Stilio V.S."/>
        </authorList>
    </citation>
    <scope>NUCLEOTIDE SEQUENCE [LARGE SCALE GENOMIC DNA]</scope>
    <source>
        <strain evidence="2">cv. WT478/WT964</strain>
        <tissue evidence="1">Leaves</tissue>
    </source>
</reference>
<keyword evidence="2" id="KW-1185">Reference proteome</keyword>
<evidence type="ECO:0000313" key="1">
    <source>
        <dbReference type="EMBL" id="KAF5204429.1"/>
    </source>
</evidence>
<name>A0A7J6X3R8_THATH</name>
<proteinExistence type="predicted"/>
<dbReference type="AlphaFoldDB" id="A0A7J6X3R8"/>
<evidence type="ECO:0000313" key="2">
    <source>
        <dbReference type="Proteomes" id="UP000554482"/>
    </source>
</evidence>
<dbReference type="OrthoDB" id="1935089at2759"/>